<keyword evidence="17 18" id="KW-0131">Cell cycle</keyword>
<evidence type="ECO:0000256" key="8">
    <source>
        <dbReference type="ARBA" id="ARBA00022598"/>
    </source>
</evidence>
<gene>
    <name evidence="17" type="primary">murD</name>
    <name evidence="21" type="ORF">SAMN04244560_01569</name>
</gene>
<comment type="subcellular location">
    <subcellularLocation>
        <location evidence="2 17 18">Cytoplasm</location>
    </subcellularLocation>
</comment>
<protein>
    <recommendedName>
        <fullName evidence="6 17">UDP-N-acetylmuramoylalanine--D-glutamate ligase</fullName>
        <ecNumber evidence="5 17">6.3.2.9</ecNumber>
    </recommendedName>
    <alternativeName>
        <fullName evidence="15 17">D-glutamic acid-adding enzyme</fullName>
    </alternativeName>
    <alternativeName>
        <fullName evidence="14 17">UDP-N-acetylmuramoyl-L-alanyl-D-glutamate synthetase</fullName>
    </alternativeName>
</protein>
<dbReference type="GO" id="GO:0008764">
    <property type="term" value="F:UDP-N-acetylmuramoylalanine-D-glutamate ligase activity"/>
    <property type="evidence" value="ECO:0007669"/>
    <property type="project" value="UniProtKB-UniRule"/>
</dbReference>
<dbReference type="PANTHER" id="PTHR43692:SF1">
    <property type="entry name" value="UDP-N-ACETYLMURAMOYLALANINE--D-GLUTAMATE LIGASE"/>
    <property type="match status" value="1"/>
</dbReference>
<dbReference type="InterPro" id="IPR004101">
    <property type="entry name" value="Mur_ligase_C"/>
</dbReference>
<keyword evidence="11 17" id="KW-0133">Cell shape</keyword>
<dbReference type="RefSeq" id="WP_003871204.1">
    <property type="nucleotide sequence ID" value="NZ_FNBS01000035.1"/>
</dbReference>
<evidence type="ECO:0000256" key="17">
    <source>
        <dbReference type="HAMAP-Rule" id="MF_00639"/>
    </source>
</evidence>
<dbReference type="GO" id="GO:0051301">
    <property type="term" value="P:cell division"/>
    <property type="evidence" value="ECO:0007669"/>
    <property type="project" value="UniProtKB-KW"/>
</dbReference>
<reference evidence="21 22" key="1">
    <citation type="submission" date="2016-10" db="EMBL/GenBank/DDBJ databases">
        <authorList>
            <person name="de Groot N.N."/>
        </authorList>
    </citation>
    <scope>NUCLEOTIDE SEQUENCE [LARGE SCALE GENOMIC DNA]</scope>
    <source>
        <strain evidence="21 22">DSM 569</strain>
    </source>
</reference>
<dbReference type="Gene3D" id="3.40.1190.10">
    <property type="entry name" value="Mur-like, catalytic domain"/>
    <property type="match status" value="1"/>
</dbReference>
<evidence type="ECO:0000256" key="15">
    <source>
        <dbReference type="ARBA" id="ARBA00032324"/>
    </source>
</evidence>
<dbReference type="InterPro" id="IPR005762">
    <property type="entry name" value="MurD"/>
</dbReference>
<keyword evidence="12 17" id="KW-0573">Peptidoglycan synthesis</keyword>
<dbReference type="Proteomes" id="UP000183404">
    <property type="component" value="Unassembled WGS sequence"/>
</dbReference>
<evidence type="ECO:0000256" key="16">
    <source>
        <dbReference type="ARBA" id="ARBA00047632"/>
    </source>
</evidence>
<dbReference type="PANTHER" id="PTHR43692">
    <property type="entry name" value="UDP-N-ACETYLMURAMOYLALANINE--D-GLUTAMATE LIGASE"/>
    <property type="match status" value="1"/>
</dbReference>
<keyword evidence="10 17" id="KW-0067">ATP-binding</keyword>
<evidence type="ECO:0000256" key="3">
    <source>
        <dbReference type="ARBA" id="ARBA00004752"/>
    </source>
</evidence>
<dbReference type="InterPro" id="IPR036615">
    <property type="entry name" value="Mur_ligase_C_dom_sf"/>
</dbReference>
<evidence type="ECO:0000256" key="14">
    <source>
        <dbReference type="ARBA" id="ARBA00030398"/>
    </source>
</evidence>
<comment type="pathway">
    <text evidence="3 17 18">Cell wall biogenesis; peptidoglycan biosynthesis.</text>
</comment>
<dbReference type="UniPathway" id="UPA00219"/>
<evidence type="ECO:0000256" key="6">
    <source>
        <dbReference type="ARBA" id="ARBA00015655"/>
    </source>
</evidence>
<dbReference type="Pfam" id="PF02875">
    <property type="entry name" value="Mur_ligase_C"/>
    <property type="match status" value="1"/>
</dbReference>
<dbReference type="GO" id="GO:0005737">
    <property type="term" value="C:cytoplasm"/>
    <property type="evidence" value="ECO:0007669"/>
    <property type="project" value="UniProtKB-SubCell"/>
</dbReference>
<dbReference type="NCBIfam" id="TIGR01087">
    <property type="entry name" value="murD"/>
    <property type="match status" value="1"/>
</dbReference>
<evidence type="ECO:0000256" key="1">
    <source>
        <dbReference type="ARBA" id="ARBA00002734"/>
    </source>
</evidence>
<keyword evidence="13 17" id="KW-0961">Cell wall biogenesis/degradation</keyword>
<dbReference type="Gene3D" id="3.90.190.20">
    <property type="entry name" value="Mur ligase, C-terminal domain"/>
    <property type="match status" value="1"/>
</dbReference>
<evidence type="ECO:0000256" key="10">
    <source>
        <dbReference type="ARBA" id="ARBA00022840"/>
    </source>
</evidence>
<comment type="similarity">
    <text evidence="4 17">Belongs to the MurCDEF family.</text>
</comment>
<evidence type="ECO:0000256" key="7">
    <source>
        <dbReference type="ARBA" id="ARBA00022490"/>
    </source>
</evidence>
<evidence type="ECO:0000256" key="2">
    <source>
        <dbReference type="ARBA" id="ARBA00004496"/>
    </source>
</evidence>
<evidence type="ECO:0000313" key="21">
    <source>
        <dbReference type="EMBL" id="SDF97294.1"/>
    </source>
</evidence>
<evidence type="ECO:0000256" key="18">
    <source>
        <dbReference type="RuleBase" id="RU003664"/>
    </source>
</evidence>
<keyword evidence="8 17" id="KW-0436">Ligase</keyword>
<comment type="catalytic activity">
    <reaction evidence="16 17 18">
        <text>UDP-N-acetyl-alpha-D-muramoyl-L-alanine + D-glutamate + ATP = UDP-N-acetyl-alpha-D-muramoyl-L-alanyl-D-glutamate + ADP + phosphate + H(+)</text>
        <dbReference type="Rhea" id="RHEA:16429"/>
        <dbReference type="ChEBI" id="CHEBI:15378"/>
        <dbReference type="ChEBI" id="CHEBI:29986"/>
        <dbReference type="ChEBI" id="CHEBI:30616"/>
        <dbReference type="ChEBI" id="CHEBI:43474"/>
        <dbReference type="ChEBI" id="CHEBI:83898"/>
        <dbReference type="ChEBI" id="CHEBI:83900"/>
        <dbReference type="ChEBI" id="CHEBI:456216"/>
        <dbReference type="EC" id="6.3.2.9"/>
    </reaction>
</comment>
<dbReference type="InterPro" id="IPR013221">
    <property type="entry name" value="Mur_ligase_cen"/>
</dbReference>
<dbReference type="SUPFAM" id="SSF53623">
    <property type="entry name" value="MurD-like peptide ligases, catalytic domain"/>
    <property type="match status" value="1"/>
</dbReference>
<dbReference type="GO" id="GO:0005524">
    <property type="term" value="F:ATP binding"/>
    <property type="evidence" value="ECO:0007669"/>
    <property type="project" value="UniProtKB-UniRule"/>
</dbReference>
<dbReference type="GO" id="GO:0008360">
    <property type="term" value="P:regulation of cell shape"/>
    <property type="evidence" value="ECO:0007669"/>
    <property type="project" value="UniProtKB-KW"/>
</dbReference>
<evidence type="ECO:0000256" key="12">
    <source>
        <dbReference type="ARBA" id="ARBA00022984"/>
    </source>
</evidence>
<evidence type="ECO:0000256" key="13">
    <source>
        <dbReference type="ARBA" id="ARBA00023316"/>
    </source>
</evidence>
<evidence type="ECO:0000256" key="5">
    <source>
        <dbReference type="ARBA" id="ARBA00012212"/>
    </source>
</evidence>
<dbReference type="AlphaFoldDB" id="A0A1I1YND5"/>
<evidence type="ECO:0000259" key="20">
    <source>
        <dbReference type="Pfam" id="PF08245"/>
    </source>
</evidence>
<keyword evidence="7 17" id="KW-0963">Cytoplasm</keyword>
<organism evidence="21 22">
    <name type="scientific">Thermoanaerobacter thermohydrosulfuricus</name>
    <name type="common">Clostridium thermohydrosulfuricum</name>
    <dbReference type="NCBI Taxonomy" id="1516"/>
    <lineage>
        <taxon>Bacteria</taxon>
        <taxon>Bacillati</taxon>
        <taxon>Bacillota</taxon>
        <taxon>Clostridia</taxon>
        <taxon>Thermoanaerobacterales</taxon>
        <taxon>Thermoanaerobacteraceae</taxon>
        <taxon>Thermoanaerobacter</taxon>
    </lineage>
</organism>
<name>A0A1I1YND5_THETY</name>
<dbReference type="EC" id="6.3.2.9" evidence="5 17"/>
<accession>A0A1I1YND5</accession>
<dbReference type="GO" id="GO:0009252">
    <property type="term" value="P:peptidoglycan biosynthetic process"/>
    <property type="evidence" value="ECO:0007669"/>
    <property type="project" value="UniProtKB-UniRule"/>
</dbReference>
<evidence type="ECO:0000256" key="9">
    <source>
        <dbReference type="ARBA" id="ARBA00022741"/>
    </source>
</evidence>
<dbReference type="InterPro" id="IPR036565">
    <property type="entry name" value="Mur-like_cat_sf"/>
</dbReference>
<evidence type="ECO:0000256" key="4">
    <source>
        <dbReference type="ARBA" id="ARBA00010416"/>
    </source>
</evidence>
<dbReference type="Pfam" id="PF08245">
    <property type="entry name" value="Mur_ligase_M"/>
    <property type="match status" value="1"/>
</dbReference>
<proteinExistence type="inferred from homology"/>
<feature type="domain" description="Mur ligase central" evidence="20">
    <location>
        <begin position="113"/>
        <end position="290"/>
    </location>
</feature>
<dbReference type="Pfam" id="PF21799">
    <property type="entry name" value="MurD-like_N"/>
    <property type="match status" value="1"/>
</dbReference>
<dbReference type="EMBL" id="FNBS01000035">
    <property type="protein sequence ID" value="SDF97294.1"/>
    <property type="molecule type" value="Genomic_DNA"/>
</dbReference>
<dbReference type="GO" id="GO:0071555">
    <property type="term" value="P:cell wall organization"/>
    <property type="evidence" value="ECO:0007669"/>
    <property type="project" value="UniProtKB-KW"/>
</dbReference>
<keyword evidence="17 18" id="KW-0132">Cell division</keyword>
<evidence type="ECO:0000313" key="22">
    <source>
        <dbReference type="Proteomes" id="UP000183404"/>
    </source>
</evidence>
<dbReference type="Gene3D" id="3.40.50.720">
    <property type="entry name" value="NAD(P)-binding Rossmann-like Domain"/>
    <property type="match status" value="1"/>
</dbReference>
<feature type="domain" description="Mur ligase C-terminal" evidence="19">
    <location>
        <begin position="313"/>
        <end position="429"/>
    </location>
</feature>
<dbReference type="SUPFAM" id="SSF53244">
    <property type="entry name" value="MurD-like peptide ligases, peptide-binding domain"/>
    <property type="match status" value="1"/>
</dbReference>
<evidence type="ECO:0000256" key="11">
    <source>
        <dbReference type="ARBA" id="ARBA00022960"/>
    </source>
</evidence>
<sequence length="454" mass="50510">MELKGKKIFVAGLGVSGIALCKVLDSLKAKVIAYDGKEYDVLKENLEEIKSLSIDFRFGKFKKEFLEGIDLVVLSPGVPIDSDIVKTAQEKKIEVLGEVEFAYRFSKAPIYAITGTNGKTTTTSLLGEMFKNAGRKVYVAGNIGYPLIYAVMEATEGDFIVAEISSFQLETIKEFKPKISCIINITPDHLNRHKTFESYRDIKGRIFENQRGDEYTVLNFDDPVTWSLKNKAKCRVFPFSRKSSLENGAYVKDGSIYISVNGNAKKIIDIEEIYIPGEHNLENALAASSVAYLSGISANVIASTLKSFKGVEHRIEFVDEINGVKFYNDSKGTNPDASIKAIQALKTPIVLIAGGYDKGSEFDEFVKAFNGKVKKLILIGQTAKKIRDTARKYSYPEDDILFAGTLEEAVKKAYESAKEGDSVLLSPACASWDMFRNFEERGRIFKKAVAELRR</sequence>
<keyword evidence="9 17" id="KW-0547">Nucleotide-binding</keyword>
<dbReference type="SUPFAM" id="SSF51984">
    <property type="entry name" value="MurCD N-terminal domain"/>
    <property type="match status" value="1"/>
</dbReference>
<evidence type="ECO:0000259" key="19">
    <source>
        <dbReference type="Pfam" id="PF02875"/>
    </source>
</evidence>
<dbReference type="HAMAP" id="MF_00639">
    <property type="entry name" value="MurD"/>
    <property type="match status" value="1"/>
</dbReference>
<feature type="binding site" evidence="17">
    <location>
        <begin position="115"/>
        <end position="121"/>
    </location>
    <ligand>
        <name>ATP</name>
        <dbReference type="ChEBI" id="CHEBI:30616"/>
    </ligand>
</feature>
<comment type="function">
    <text evidence="1 17 18">Cell wall formation. Catalyzes the addition of glutamate to the nucleotide precursor UDP-N-acetylmuramoyl-L-alanine (UMA).</text>
</comment>